<comment type="caution">
    <text evidence="2">The sequence shown here is derived from an EMBL/GenBank/DDBJ whole genome shotgun (WGS) entry which is preliminary data.</text>
</comment>
<keyword evidence="3" id="KW-1185">Reference proteome</keyword>
<name>A0A4Y2VDY0_ARAVE</name>
<organism evidence="2 3">
    <name type="scientific">Araneus ventricosus</name>
    <name type="common">Orbweaver spider</name>
    <name type="synonym">Epeira ventricosa</name>
    <dbReference type="NCBI Taxonomy" id="182803"/>
    <lineage>
        <taxon>Eukaryota</taxon>
        <taxon>Metazoa</taxon>
        <taxon>Ecdysozoa</taxon>
        <taxon>Arthropoda</taxon>
        <taxon>Chelicerata</taxon>
        <taxon>Arachnida</taxon>
        <taxon>Araneae</taxon>
        <taxon>Araneomorphae</taxon>
        <taxon>Entelegynae</taxon>
        <taxon>Araneoidea</taxon>
        <taxon>Araneidae</taxon>
        <taxon>Araneus</taxon>
    </lineage>
</organism>
<evidence type="ECO:0000256" key="1">
    <source>
        <dbReference type="SAM" id="MobiDB-lite"/>
    </source>
</evidence>
<feature type="region of interest" description="Disordered" evidence="1">
    <location>
        <begin position="20"/>
        <end position="50"/>
    </location>
</feature>
<dbReference type="EMBL" id="BGPR01046538">
    <property type="protein sequence ID" value="GBO23485.1"/>
    <property type="molecule type" value="Genomic_DNA"/>
</dbReference>
<accession>A0A4Y2VDY0</accession>
<evidence type="ECO:0000313" key="2">
    <source>
        <dbReference type="EMBL" id="GBO23485.1"/>
    </source>
</evidence>
<sequence>MQFGKSNLHTIHMISKMYPGSVKPNFGPPNSEDQAHHDIKSADLDLNRPGAQHGGSFLPFSAHLRLPQNQVFSAKKSEPLLLAKGSQVLHKTERVSQLSTN</sequence>
<feature type="compositionally biased region" description="Basic and acidic residues" evidence="1">
    <location>
        <begin position="33"/>
        <end position="46"/>
    </location>
</feature>
<protein>
    <submittedName>
        <fullName evidence="2">Uncharacterized protein</fullName>
    </submittedName>
</protein>
<proteinExistence type="predicted"/>
<evidence type="ECO:0000313" key="3">
    <source>
        <dbReference type="Proteomes" id="UP000499080"/>
    </source>
</evidence>
<gene>
    <name evidence="2" type="ORF">AVEN_155727_1</name>
</gene>
<dbReference type="AlphaFoldDB" id="A0A4Y2VDY0"/>
<dbReference type="Proteomes" id="UP000499080">
    <property type="component" value="Unassembled WGS sequence"/>
</dbReference>
<reference evidence="2 3" key="1">
    <citation type="journal article" date="2019" name="Sci. Rep.">
        <title>Orb-weaving spider Araneus ventricosus genome elucidates the spidroin gene catalogue.</title>
        <authorList>
            <person name="Kono N."/>
            <person name="Nakamura H."/>
            <person name="Ohtoshi R."/>
            <person name="Moran D.A.P."/>
            <person name="Shinohara A."/>
            <person name="Yoshida Y."/>
            <person name="Fujiwara M."/>
            <person name="Mori M."/>
            <person name="Tomita M."/>
            <person name="Arakawa K."/>
        </authorList>
    </citation>
    <scope>NUCLEOTIDE SEQUENCE [LARGE SCALE GENOMIC DNA]</scope>
</reference>